<dbReference type="Proteomes" id="UP000002280">
    <property type="component" value="Chromosome X"/>
</dbReference>
<reference evidence="17" key="3">
    <citation type="submission" date="2025-09" db="UniProtKB">
        <authorList>
            <consortium name="Ensembl"/>
        </authorList>
    </citation>
    <scope>IDENTIFICATION</scope>
</reference>
<feature type="domain" description="Fibronectin type-III" evidence="16">
    <location>
        <begin position="253"/>
        <end position="346"/>
    </location>
</feature>
<dbReference type="SUPFAM" id="SSF49265">
    <property type="entry name" value="Fibronectin type III"/>
    <property type="match status" value="3"/>
</dbReference>
<evidence type="ECO:0000256" key="3">
    <source>
        <dbReference type="ARBA" id="ARBA00022475"/>
    </source>
</evidence>
<dbReference type="Gene3D" id="2.60.40.10">
    <property type="entry name" value="Immunoglobulins"/>
    <property type="match status" value="3"/>
</dbReference>
<dbReference type="GO" id="GO:0043235">
    <property type="term" value="C:receptor complex"/>
    <property type="evidence" value="ECO:0000318"/>
    <property type="project" value="GO_Central"/>
</dbReference>
<evidence type="ECO:0000256" key="15">
    <source>
        <dbReference type="SAM" id="Phobius"/>
    </source>
</evidence>
<evidence type="ECO:0000256" key="2">
    <source>
        <dbReference type="ARBA" id="ARBA00008159"/>
    </source>
</evidence>
<dbReference type="GO" id="GO:0004896">
    <property type="term" value="F:cytokine receptor activity"/>
    <property type="evidence" value="ECO:0000318"/>
    <property type="project" value="GO_Central"/>
</dbReference>
<reference evidence="17" key="2">
    <citation type="submission" date="2025-08" db="UniProtKB">
        <authorList>
            <consortium name="Ensembl"/>
        </authorList>
    </citation>
    <scope>IDENTIFICATION</scope>
</reference>
<keyword evidence="7 15" id="KW-1133">Transmembrane helix</keyword>
<dbReference type="FunFam" id="2.60.40.10:FF:001186">
    <property type="entry name" value="Interleukin 13 receptor subunit alpha 2"/>
    <property type="match status" value="1"/>
</dbReference>
<accession>F7E992</accession>
<dbReference type="Bgee" id="ENSMODG00000005037">
    <property type="expression patterns" value="Expressed in liver and 2 other cell types or tissues"/>
</dbReference>
<feature type="transmembrane region" description="Helical" evidence="15">
    <location>
        <begin position="353"/>
        <end position="376"/>
    </location>
</feature>
<dbReference type="InterPro" id="IPR015321">
    <property type="entry name" value="TypeI_recpt_CBD"/>
</dbReference>
<sequence>METESCLVLLSEEMSWKPRYLKWVYSAFFFITLRPSYASSSQITVDPPQNLKIVDPGFLGHLSVQWQPPLTLGKLQHCTVQYELRYRNTGSEDWEIIITKKLNYEDGFDLNQGVEAKIQTLLTGHCTNGSDVHSKWIQTTFWIPLQGEPETKIREMQCTYHNWKSLHCSWKPGEKSPDGANYNLYYWYEGLEHALQCADYVESNGRHVGCWFPNLELAEYQDFHICVNGSSLALPLRASYFTFQLQNLVKPHPPEQLNLTQRKPEELHLEWKPPEGPIPSQCLTYEVQFQEDDASRMFRSTEREMITLQKSNGSRRFCVWVRDKVNIYCANEGFWSEWSSQQCLEEHQEDDGWLLFIIIPVTLIMLKAILLALLFVQKQRACLKQVLGKKEVHFYQEAIC</sequence>
<keyword evidence="5" id="KW-0732">Signal</keyword>
<evidence type="ECO:0000256" key="4">
    <source>
        <dbReference type="ARBA" id="ARBA00022692"/>
    </source>
</evidence>
<keyword evidence="18" id="KW-1185">Reference proteome</keyword>
<keyword evidence="10" id="KW-0675">Receptor</keyword>
<dbReference type="STRING" id="13616.ENSMODP00000006195"/>
<dbReference type="GO" id="GO:0008284">
    <property type="term" value="P:positive regulation of cell population proliferation"/>
    <property type="evidence" value="ECO:0000318"/>
    <property type="project" value="GO_Central"/>
</dbReference>
<reference evidence="17 18" key="1">
    <citation type="journal article" date="2007" name="Nature">
        <title>Genome of the marsupial Monodelphis domestica reveals innovation in non-coding sequences.</title>
        <authorList>
            <person name="Mikkelsen T.S."/>
            <person name="Wakefield M.J."/>
            <person name="Aken B."/>
            <person name="Amemiya C.T."/>
            <person name="Chang J.L."/>
            <person name="Duke S."/>
            <person name="Garber M."/>
            <person name="Gentles A.J."/>
            <person name="Goodstadt L."/>
            <person name="Heger A."/>
            <person name="Jurka J."/>
            <person name="Kamal M."/>
            <person name="Mauceli E."/>
            <person name="Searle S.M."/>
            <person name="Sharpe T."/>
            <person name="Baker M.L."/>
            <person name="Batzer M.A."/>
            <person name="Benos P.V."/>
            <person name="Belov K."/>
            <person name="Clamp M."/>
            <person name="Cook A."/>
            <person name="Cuff J."/>
            <person name="Das R."/>
            <person name="Davidow L."/>
            <person name="Deakin J.E."/>
            <person name="Fazzari M.J."/>
            <person name="Glass J.L."/>
            <person name="Grabherr M."/>
            <person name="Greally J.M."/>
            <person name="Gu W."/>
            <person name="Hore T.A."/>
            <person name="Huttley G.A."/>
            <person name="Kleber M."/>
            <person name="Jirtle R.L."/>
            <person name="Koina E."/>
            <person name="Lee J.T."/>
            <person name="Mahony S."/>
            <person name="Marra M.A."/>
            <person name="Miller R.D."/>
            <person name="Nicholls R.D."/>
            <person name="Oda M."/>
            <person name="Papenfuss A.T."/>
            <person name="Parra Z.E."/>
            <person name="Pollock D.D."/>
            <person name="Ray D.A."/>
            <person name="Schein J.E."/>
            <person name="Speed T.P."/>
            <person name="Thompson K."/>
            <person name="VandeBerg J.L."/>
            <person name="Wade C.M."/>
            <person name="Walker J.A."/>
            <person name="Waters P.D."/>
            <person name="Webber C."/>
            <person name="Weidman J.R."/>
            <person name="Xie X."/>
            <person name="Zody M.C."/>
            <person name="Baldwin J."/>
            <person name="Abdouelleil A."/>
            <person name="Abdulkadir J."/>
            <person name="Abebe A."/>
            <person name="Abera B."/>
            <person name="Abreu J."/>
            <person name="Acer S.C."/>
            <person name="Aftuck L."/>
            <person name="Alexander A."/>
            <person name="An P."/>
            <person name="Anderson E."/>
            <person name="Anderson S."/>
            <person name="Arachi H."/>
            <person name="Azer M."/>
            <person name="Bachantsang P."/>
            <person name="Barry A."/>
            <person name="Bayul T."/>
            <person name="Berlin A."/>
            <person name="Bessette D."/>
            <person name="Bloom T."/>
            <person name="Bloom T."/>
            <person name="Boguslavskiy L."/>
            <person name="Bonnet C."/>
            <person name="Boukhgalter B."/>
            <person name="Bourzgui I."/>
            <person name="Brown A."/>
            <person name="Cahill P."/>
            <person name="Channer S."/>
            <person name="Cheshatsang Y."/>
            <person name="Chuda L."/>
            <person name="Citroen M."/>
            <person name="Collymore A."/>
            <person name="Cooke P."/>
            <person name="Costello M."/>
            <person name="D'Aco K."/>
            <person name="Daza R."/>
            <person name="De Haan G."/>
            <person name="DeGray S."/>
            <person name="DeMaso C."/>
            <person name="Dhargay N."/>
            <person name="Dooley K."/>
            <person name="Dooley E."/>
            <person name="Doricent M."/>
            <person name="Dorje P."/>
            <person name="Dorjee K."/>
            <person name="Dupes A."/>
            <person name="Elong R."/>
            <person name="Falk J."/>
            <person name="Farina A."/>
            <person name="Faro S."/>
            <person name="Ferguson D."/>
            <person name="Fisher S."/>
            <person name="Foley C.D."/>
            <person name="Franke A."/>
            <person name="Friedrich D."/>
            <person name="Gadbois L."/>
            <person name="Gearin G."/>
            <person name="Gearin C.R."/>
            <person name="Giannoukos G."/>
            <person name="Goode T."/>
            <person name="Graham J."/>
            <person name="Grandbois E."/>
            <person name="Grewal S."/>
            <person name="Gyaltsen K."/>
            <person name="Hafez N."/>
            <person name="Hagos B."/>
            <person name="Hall J."/>
            <person name="Henson C."/>
            <person name="Hollinger A."/>
            <person name="Honan T."/>
            <person name="Huard M.D."/>
            <person name="Hughes L."/>
            <person name="Hurhula B."/>
            <person name="Husby M.E."/>
            <person name="Kamat A."/>
            <person name="Kanga B."/>
            <person name="Kashin S."/>
            <person name="Khazanovich D."/>
            <person name="Kisner P."/>
            <person name="Lance K."/>
            <person name="Lara M."/>
            <person name="Lee W."/>
            <person name="Lennon N."/>
            <person name="Letendre F."/>
            <person name="LeVine R."/>
            <person name="Lipovsky A."/>
            <person name="Liu X."/>
            <person name="Liu J."/>
            <person name="Liu S."/>
            <person name="Lokyitsang T."/>
            <person name="Lokyitsang Y."/>
            <person name="Lubonja R."/>
            <person name="Lui A."/>
            <person name="MacDonald P."/>
            <person name="Magnisalis V."/>
            <person name="Maru K."/>
            <person name="Matthews C."/>
            <person name="McCusker W."/>
            <person name="McDonough S."/>
            <person name="Mehta T."/>
            <person name="Meldrim J."/>
            <person name="Meneus L."/>
            <person name="Mihai O."/>
            <person name="Mihalev A."/>
            <person name="Mihova T."/>
            <person name="Mittelman R."/>
            <person name="Mlenga V."/>
            <person name="Montmayeur A."/>
            <person name="Mulrain L."/>
            <person name="Navidi A."/>
            <person name="Naylor J."/>
            <person name="Negash T."/>
            <person name="Nguyen T."/>
            <person name="Nguyen N."/>
            <person name="Nicol R."/>
            <person name="Norbu C."/>
            <person name="Norbu N."/>
            <person name="Novod N."/>
            <person name="O'Neill B."/>
            <person name="Osman S."/>
            <person name="Markiewicz E."/>
            <person name="Oyono O.L."/>
            <person name="Patti C."/>
            <person name="Phunkhang P."/>
            <person name="Pierre F."/>
            <person name="Priest M."/>
            <person name="Raghuraman S."/>
            <person name="Rege F."/>
            <person name="Reyes R."/>
            <person name="Rise C."/>
            <person name="Rogov P."/>
            <person name="Ross K."/>
            <person name="Ryan E."/>
            <person name="Settipalli S."/>
            <person name="Shea T."/>
            <person name="Sherpa N."/>
            <person name="Shi L."/>
            <person name="Shih D."/>
            <person name="Sparrow T."/>
            <person name="Spaulding J."/>
            <person name="Stalker J."/>
            <person name="Stange-Thomann N."/>
            <person name="Stavropoulos S."/>
            <person name="Stone C."/>
            <person name="Strader C."/>
            <person name="Tesfaye S."/>
            <person name="Thomson T."/>
            <person name="Thoulutsang Y."/>
            <person name="Thoulutsang D."/>
            <person name="Topham K."/>
            <person name="Topping I."/>
            <person name="Tsamla T."/>
            <person name="Vassiliev H."/>
            <person name="Vo A."/>
            <person name="Wangchuk T."/>
            <person name="Wangdi T."/>
            <person name="Weiand M."/>
            <person name="Wilkinson J."/>
            <person name="Wilson A."/>
            <person name="Yadav S."/>
            <person name="Young G."/>
            <person name="Yu Q."/>
            <person name="Zembek L."/>
            <person name="Zhong D."/>
            <person name="Zimmer A."/>
            <person name="Zwirko Z."/>
            <person name="Jaffe D.B."/>
            <person name="Alvarez P."/>
            <person name="Brockman W."/>
            <person name="Butler J."/>
            <person name="Chin C."/>
            <person name="Gnerre S."/>
            <person name="MacCallum I."/>
            <person name="Graves J.A."/>
            <person name="Ponting C.P."/>
            <person name="Breen M."/>
            <person name="Samollow P.B."/>
            <person name="Lander E.S."/>
            <person name="Lindblad-Toh K."/>
        </authorList>
    </citation>
    <scope>NUCLEOTIDE SEQUENCE [LARGE SCALE GENOMIC DNA]</scope>
</reference>
<dbReference type="GO" id="GO:0009897">
    <property type="term" value="C:external side of plasma membrane"/>
    <property type="evidence" value="ECO:0000318"/>
    <property type="project" value="GO_Central"/>
</dbReference>
<evidence type="ECO:0000256" key="9">
    <source>
        <dbReference type="ARBA" id="ARBA00023157"/>
    </source>
</evidence>
<evidence type="ECO:0000256" key="7">
    <source>
        <dbReference type="ARBA" id="ARBA00022989"/>
    </source>
</evidence>
<keyword evidence="8 15" id="KW-0472">Membrane</keyword>
<dbReference type="PANTHER" id="PTHR23037:SF45">
    <property type="entry name" value="INTERLEUKIN 13 RECEPTOR SUBUNIT ALPHA 2"/>
    <property type="match status" value="1"/>
</dbReference>
<evidence type="ECO:0000256" key="13">
    <source>
        <dbReference type="ARBA" id="ARBA00064964"/>
    </source>
</evidence>
<evidence type="ECO:0000256" key="5">
    <source>
        <dbReference type="ARBA" id="ARBA00022729"/>
    </source>
</evidence>
<evidence type="ECO:0000259" key="16">
    <source>
        <dbReference type="PROSITE" id="PS50853"/>
    </source>
</evidence>
<evidence type="ECO:0000313" key="18">
    <source>
        <dbReference type="Proteomes" id="UP000002280"/>
    </source>
</evidence>
<dbReference type="eggNOG" id="ENOG502RV4W">
    <property type="taxonomic scope" value="Eukaryota"/>
</dbReference>
<proteinExistence type="inferred from homology"/>
<dbReference type="PANTHER" id="PTHR23037">
    <property type="entry name" value="CYTOKINE RECEPTOR"/>
    <property type="match status" value="1"/>
</dbReference>
<evidence type="ECO:0000256" key="14">
    <source>
        <dbReference type="ARBA" id="ARBA00071788"/>
    </source>
</evidence>
<dbReference type="Pfam" id="PF09240">
    <property type="entry name" value="IL6Ra-bind"/>
    <property type="match status" value="1"/>
</dbReference>
<evidence type="ECO:0000256" key="6">
    <source>
        <dbReference type="ARBA" id="ARBA00022737"/>
    </source>
</evidence>
<keyword evidence="9" id="KW-1015">Disulfide bond</keyword>
<dbReference type="AlphaFoldDB" id="F7E992"/>
<dbReference type="FunCoup" id="F7E992">
    <property type="interactions" value="39"/>
</dbReference>
<name>F7E992_MONDO</name>
<evidence type="ECO:0000256" key="1">
    <source>
        <dbReference type="ARBA" id="ARBA00004251"/>
    </source>
</evidence>
<keyword evidence="3" id="KW-1003">Cell membrane</keyword>
<dbReference type="Ensembl" id="ENSMODT00000006325.4">
    <property type="protein sequence ID" value="ENSMODP00000006195.4"/>
    <property type="gene ID" value="ENSMODG00000005037.4"/>
</dbReference>
<dbReference type="FunFam" id="2.60.40.10:FF:001396">
    <property type="entry name" value="Interleukin 13 receptor subunit alpha 2"/>
    <property type="match status" value="1"/>
</dbReference>
<evidence type="ECO:0000256" key="11">
    <source>
        <dbReference type="ARBA" id="ARBA00023180"/>
    </source>
</evidence>
<keyword evidence="6" id="KW-0677">Repeat</keyword>
<dbReference type="GeneTree" id="ENSGT00940000159971"/>
<dbReference type="PROSITE" id="PS50853">
    <property type="entry name" value="FN3"/>
    <property type="match status" value="1"/>
</dbReference>
<evidence type="ECO:0000313" key="17">
    <source>
        <dbReference type="Ensembl" id="ENSMODP00000006195.4"/>
    </source>
</evidence>
<dbReference type="FunFam" id="2.60.40.10:FF:000958">
    <property type="entry name" value="Interleukin-13 receptor subunit alpha-2"/>
    <property type="match status" value="1"/>
</dbReference>
<evidence type="ECO:0000256" key="10">
    <source>
        <dbReference type="ARBA" id="ARBA00023170"/>
    </source>
</evidence>
<evidence type="ECO:0000256" key="12">
    <source>
        <dbReference type="ARBA" id="ARBA00055505"/>
    </source>
</evidence>
<comment type="function">
    <text evidence="12">Cell surface receptor that plays a role in the regulation of IL-13-mediated responses. Functions as a decoy receptor that inhibits IL-13- and IL-4-mediated signal transduction via the JAK-STAT pathway and thereby modulates immune responses and inflammation. Serves as a functional signaling receptor for IL-13 in an alternative pathway involving AP-1 ultimately leading to the production of TGFB1.</text>
</comment>
<comment type="subunit">
    <text evidence="13">Interacts with IL4RA. Interacts with high affinity to interleukin-13 (IL13), but not to interleukin-4 (IL4).</text>
</comment>
<comment type="similarity">
    <text evidence="2">Belongs to the type I cytokine receptor family. Type 5 subfamily.</text>
</comment>
<dbReference type="InterPro" id="IPR003961">
    <property type="entry name" value="FN3_dom"/>
</dbReference>
<dbReference type="CDD" id="cd00063">
    <property type="entry name" value="FN3"/>
    <property type="match status" value="2"/>
</dbReference>
<dbReference type="InterPro" id="IPR036116">
    <property type="entry name" value="FN3_sf"/>
</dbReference>
<dbReference type="InParanoid" id="F7E992"/>
<dbReference type="HOGENOM" id="CLU_054773_1_0_1"/>
<keyword evidence="11" id="KW-0325">Glycoprotein</keyword>
<dbReference type="GO" id="GO:0019955">
    <property type="term" value="F:cytokine binding"/>
    <property type="evidence" value="ECO:0000318"/>
    <property type="project" value="GO_Central"/>
</dbReference>
<keyword evidence="4 15" id="KW-0812">Transmembrane</keyword>
<dbReference type="OMA" id="GPIPSQC"/>
<dbReference type="GO" id="GO:0019221">
    <property type="term" value="P:cytokine-mediated signaling pathway"/>
    <property type="evidence" value="ECO:0000318"/>
    <property type="project" value="GO_Central"/>
</dbReference>
<evidence type="ECO:0000256" key="8">
    <source>
        <dbReference type="ARBA" id="ARBA00023136"/>
    </source>
</evidence>
<dbReference type="InterPro" id="IPR013783">
    <property type="entry name" value="Ig-like_fold"/>
</dbReference>
<comment type="subcellular location">
    <subcellularLocation>
        <location evidence="1">Cell membrane</location>
        <topology evidence="1">Single-pass type I membrane protein</topology>
    </subcellularLocation>
</comment>
<protein>
    <recommendedName>
        <fullName evidence="14">Interleukin-13 receptor subunit alpha-2</fullName>
    </recommendedName>
</protein>
<organism evidence="17 18">
    <name type="scientific">Monodelphis domestica</name>
    <name type="common">Gray short-tailed opossum</name>
    <dbReference type="NCBI Taxonomy" id="13616"/>
    <lineage>
        <taxon>Eukaryota</taxon>
        <taxon>Metazoa</taxon>
        <taxon>Chordata</taxon>
        <taxon>Craniata</taxon>
        <taxon>Vertebrata</taxon>
        <taxon>Euteleostomi</taxon>
        <taxon>Mammalia</taxon>
        <taxon>Metatheria</taxon>
        <taxon>Didelphimorphia</taxon>
        <taxon>Didelphidae</taxon>
        <taxon>Monodelphis</taxon>
    </lineage>
</organism>